<protein>
    <submittedName>
        <fullName evidence="1">Uncharacterized protein</fullName>
    </submittedName>
</protein>
<gene>
    <name evidence="1" type="ORF">FOT63_19245</name>
</gene>
<evidence type="ECO:0000313" key="1">
    <source>
        <dbReference type="EMBL" id="TXE27066.1"/>
    </source>
</evidence>
<reference evidence="1 2" key="1">
    <citation type="submission" date="2019-07" db="EMBL/GenBank/DDBJ databases">
        <title>Serratia strains were isolated from fresh produce.</title>
        <authorList>
            <person name="Cho G.-S."/>
            <person name="Stein M."/>
            <person name="Lee W."/>
            <person name="Suh S.H."/>
            <person name="Franz C.M.A.P."/>
        </authorList>
    </citation>
    <scope>NUCLEOTIDE SEQUENCE [LARGE SCALE GENOMIC DNA]</scope>
    <source>
        <strain evidence="1 2">S17</strain>
    </source>
</reference>
<proteinExistence type="predicted"/>
<name>A0A9X9C1R3_9GAMM</name>
<accession>A0A9X9C1R3</accession>
<organism evidence="1 2">
    <name type="scientific">Serratia ureilytica</name>
    <dbReference type="NCBI Taxonomy" id="300181"/>
    <lineage>
        <taxon>Bacteria</taxon>
        <taxon>Pseudomonadati</taxon>
        <taxon>Pseudomonadota</taxon>
        <taxon>Gammaproteobacteria</taxon>
        <taxon>Enterobacterales</taxon>
        <taxon>Yersiniaceae</taxon>
        <taxon>Serratia</taxon>
    </lineage>
</organism>
<dbReference type="EMBL" id="VOUP01000012">
    <property type="protein sequence ID" value="TXE27066.1"/>
    <property type="molecule type" value="Genomic_DNA"/>
</dbReference>
<dbReference type="AlphaFoldDB" id="A0A9X9C1R3"/>
<comment type="caution">
    <text evidence="1">The sequence shown here is derived from an EMBL/GenBank/DDBJ whole genome shotgun (WGS) entry which is preliminary data.</text>
</comment>
<sequence length="98" mass="11239">MDHQNASLRRLLPFFTSKVALRHPMGFNAASKVPDDSPCIMINANTPPFFCRYTAREKYRTVLLHNNHTIYTSFNRVKRRIQTAYSSAATPVLNKPTL</sequence>
<evidence type="ECO:0000313" key="2">
    <source>
        <dbReference type="Proteomes" id="UP000321307"/>
    </source>
</evidence>
<dbReference type="Proteomes" id="UP000321307">
    <property type="component" value="Unassembled WGS sequence"/>
</dbReference>